<dbReference type="EMBL" id="ARXU01000003">
    <property type="protein sequence ID" value="KGD61806.1"/>
    <property type="molecule type" value="Genomic_DNA"/>
</dbReference>
<comment type="caution">
    <text evidence="3">The sequence shown here is derived from an EMBL/GenBank/DDBJ whole genome shotgun (WGS) entry which is preliminary data.</text>
</comment>
<proteinExistence type="predicted"/>
<protein>
    <recommendedName>
        <fullName evidence="1">Penicillin-binding protein activator LpoB</fullName>
    </recommendedName>
</protein>
<evidence type="ECO:0000313" key="4">
    <source>
        <dbReference type="Proteomes" id="UP000029443"/>
    </source>
</evidence>
<accession>A0ABR4WE57</accession>
<dbReference type="Proteomes" id="UP000029443">
    <property type="component" value="Unassembled WGS sequence"/>
</dbReference>
<reference evidence="3 4" key="1">
    <citation type="submission" date="2012-09" db="EMBL/GenBank/DDBJ databases">
        <title>Genome Sequence of alkane-degrading Bacterium Alcanivorax jadensis T9.</title>
        <authorList>
            <person name="Lai Q."/>
            <person name="Shao Z."/>
        </authorList>
    </citation>
    <scope>NUCLEOTIDE SEQUENCE [LARGE SCALE GENOMIC DNA]</scope>
    <source>
        <strain evidence="3 4">T9</strain>
    </source>
</reference>
<keyword evidence="2" id="KW-0732">Signal</keyword>
<evidence type="ECO:0000256" key="2">
    <source>
        <dbReference type="SAM" id="SignalP"/>
    </source>
</evidence>
<dbReference type="RefSeq" id="WP_035245737.1">
    <property type="nucleotide sequence ID" value="NZ_ARXU01000003.1"/>
</dbReference>
<dbReference type="Gene3D" id="3.40.50.10610">
    <property type="entry name" value="ABC-type transport auxiliary lipoprotein component"/>
    <property type="match status" value="1"/>
</dbReference>
<feature type="signal peptide" evidence="2">
    <location>
        <begin position="1"/>
        <end position="17"/>
    </location>
</feature>
<dbReference type="PANTHER" id="PTHR40593">
    <property type="entry name" value="PENICILLIN-BINDING PROTEIN ACTIVATOR LPOB"/>
    <property type="match status" value="1"/>
</dbReference>
<keyword evidence="4" id="KW-1185">Reference proteome</keyword>
<dbReference type="PANTHER" id="PTHR40593:SF1">
    <property type="entry name" value="PENICILLIN-BINDING PROTEIN ACTIVATOR LPOB"/>
    <property type="match status" value="1"/>
</dbReference>
<dbReference type="NCBIfam" id="TIGR02722">
    <property type="entry name" value="lp"/>
    <property type="match status" value="1"/>
</dbReference>
<evidence type="ECO:0000256" key="1">
    <source>
        <dbReference type="NCBIfam" id="TIGR02722"/>
    </source>
</evidence>
<organism evidence="3 4">
    <name type="scientific">Alcanivorax jadensis T9</name>
    <dbReference type="NCBI Taxonomy" id="1177181"/>
    <lineage>
        <taxon>Bacteria</taxon>
        <taxon>Pseudomonadati</taxon>
        <taxon>Pseudomonadota</taxon>
        <taxon>Gammaproteobacteria</taxon>
        <taxon>Oceanospirillales</taxon>
        <taxon>Alcanivoracaceae</taxon>
        <taxon>Alcanivorax</taxon>
    </lineage>
</organism>
<gene>
    <name evidence="3" type="ORF">T9A_01015</name>
</gene>
<sequence length="197" mass="22083">MLRVLSMLLLGSALALSGCASKVDYGDAQARETVNTDFGSTDLQMIAAKMVDDMMVFPPIVQMTQNRRPVVFVDRIKNKTTEHVDTESITDTIQSKLINSGKFRFVDMSVVDRVRQQLDYQSDSGLVDPSTAAAMGRQIGAEMMMYGNFSSIVKRDGSTKDVYYKFTLKLLNIQTGIIEWTNEKEIRKTRSKSLFGL</sequence>
<dbReference type="Pfam" id="PF13036">
    <property type="entry name" value="LpoB"/>
    <property type="match status" value="1"/>
</dbReference>
<dbReference type="InterPro" id="IPR014094">
    <property type="entry name" value="LpoB"/>
</dbReference>
<dbReference type="PROSITE" id="PS51257">
    <property type="entry name" value="PROKAR_LIPOPROTEIN"/>
    <property type="match status" value="1"/>
</dbReference>
<name>A0ABR4WE57_9GAMM</name>
<evidence type="ECO:0000313" key="3">
    <source>
        <dbReference type="EMBL" id="KGD61806.1"/>
    </source>
</evidence>
<feature type="chain" id="PRO_5047050178" description="Penicillin-binding protein activator LpoB" evidence="2">
    <location>
        <begin position="18"/>
        <end position="197"/>
    </location>
</feature>